<keyword evidence="6 7" id="KW-0472">Membrane</keyword>
<feature type="transmembrane region" description="Helical" evidence="7">
    <location>
        <begin position="31"/>
        <end position="50"/>
    </location>
</feature>
<dbReference type="GO" id="GO:0005886">
    <property type="term" value="C:plasma membrane"/>
    <property type="evidence" value="ECO:0007669"/>
    <property type="project" value="UniProtKB-SubCell"/>
</dbReference>
<evidence type="ECO:0000256" key="3">
    <source>
        <dbReference type="ARBA" id="ARBA00022519"/>
    </source>
</evidence>
<feature type="transmembrane region" description="Helical" evidence="7">
    <location>
        <begin position="276"/>
        <end position="303"/>
    </location>
</feature>
<dbReference type="InterPro" id="IPR004681">
    <property type="entry name" value="TRAP_DctM"/>
</dbReference>
<evidence type="ECO:0000256" key="6">
    <source>
        <dbReference type="ARBA" id="ARBA00023136"/>
    </source>
</evidence>
<dbReference type="GO" id="GO:0022857">
    <property type="term" value="F:transmembrane transporter activity"/>
    <property type="evidence" value="ECO:0007669"/>
    <property type="project" value="TreeGrafter"/>
</dbReference>
<feature type="transmembrane region" description="Helical" evidence="7">
    <location>
        <begin position="62"/>
        <end position="82"/>
    </location>
</feature>
<evidence type="ECO:0000256" key="1">
    <source>
        <dbReference type="ARBA" id="ARBA00004429"/>
    </source>
</evidence>
<keyword evidence="10" id="KW-1185">Reference proteome</keyword>
<keyword evidence="4 7" id="KW-0812">Transmembrane</keyword>
<feature type="transmembrane region" description="Helical" evidence="7">
    <location>
        <begin position="406"/>
        <end position="424"/>
    </location>
</feature>
<dbReference type="AlphaFoldDB" id="A0A1I6SR57"/>
<reference evidence="10" key="1">
    <citation type="submission" date="2016-10" db="EMBL/GenBank/DDBJ databases">
        <authorList>
            <person name="Varghese N."/>
            <person name="Submissions S."/>
        </authorList>
    </citation>
    <scope>NUCLEOTIDE SEQUENCE [LARGE SCALE GENOMIC DNA]</scope>
    <source>
        <strain evidence="10">DSM 44771</strain>
    </source>
</reference>
<protein>
    <submittedName>
        <fullName evidence="9">TRAP transporter, DctM subunit</fullName>
    </submittedName>
</protein>
<dbReference type="PANTHER" id="PTHR33362:SF5">
    <property type="entry name" value="C4-DICARBOXYLATE TRAP TRANSPORTER LARGE PERMEASE PROTEIN DCTM"/>
    <property type="match status" value="1"/>
</dbReference>
<dbReference type="Proteomes" id="UP000198852">
    <property type="component" value="Unassembled WGS sequence"/>
</dbReference>
<evidence type="ECO:0000313" key="9">
    <source>
        <dbReference type="EMBL" id="SFS79454.1"/>
    </source>
</evidence>
<evidence type="ECO:0000256" key="5">
    <source>
        <dbReference type="ARBA" id="ARBA00022989"/>
    </source>
</evidence>
<evidence type="ECO:0000256" key="7">
    <source>
        <dbReference type="SAM" id="Phobius"/>
    </source>
</evidence>
<evidence type="ECO:0000256" key="2">
    <source>
        <dbReference type="ARBA" id="ARBA00022475"/>
    </source>
</evidence>
<dbReference type="PIRSF" id="PIRSF006066">
    <property type="entry name" value="HI0050"/>
    <property type="match status" value="1"/>
</dbReference>
<dbReference type="RefSeq" id="WP_217649736.1">
    <property type="nucleotide sequence ID" value="NZ_FOZX01000005.1"/>
</dbReference>
<dbReference type="STRING" id="95161.SAMN05660874_03337"/>
<dbReference type="EMBL" id="FOZX01000005">
    <property type="protein sequence ID" value="SFS79454.1"/>
    <property type="molecule type" value="Genomic_DNA"/>
</dbReference>
<feature type="transmembrane region" description="Helical" evidence="7">
    <location>
        <begin position="175"/>
        <end position="198"/>
    </location>
</feature>
<name>A0A1I6SR57_9PSEU</name>
<gene>
    <name evidence="9" type="ORF">SAMN05660874_03337</name>
</gene>
<feature type="domain" description="TRAP C4-dicarboxylate transport system permease DctM subunit" evidence="8">
    <location>
        <begin position="13"/>
        <end position="426"/>
    </location>
</feature>
<keyword evidence="2" id="KW-1003">Cell membrane</keyword>
<feature type="transmembrane region" description="Helical" evidence="7">
    <location>
        <begin position="219"/>
        <end position="244"/>
    </location>
</feature>
<evidence type="ECO:0000313" key="10">
    <source>
        <dbReference type="Proteomes" id="UP000198852"/>
    </source>
</evidence>
<feature type="transmembrane region" description="Helical" evidence="7">
    <location>
        <begin position="365"/>
        <end position="386"/>
    </location>
</feature>
<keyword evidence="5 7" id="KW-1133">Transmembrane helix</keyword>
<keyword evidence="3" id="KW-0997">Cell inner membrane</keyword>
<dbReference type="NCBIfam" id="TIGR00786">
    <property type="entry name" value="dctM"/>
    <property type="match status" value="1"/>
</dbReference>
<feature type="transmembrane region" description="Helical" evidence="7">
    <location>
        <begin position="250"/>
        <end position="269"/>
    </location>
</feature>
<feature type="transmembrane region" description="Helical" evidence="7">
    <location>
        <begin position="142"/>
        <end position="169"/>
    </location>
</feature>
<proteinExistence type="predicted"/>
<feature type="transmembrane region" description="Helical" evidence="7">
    <location>
        <begin position="323"/>
        <end position="353"/>
    </location>
</feature>
<sequence>MILSHGLVVALAVVLLLVLIAARTPIFIALSVSGIAGLLCLSGFDGLKLVPLAMGAQLQEYALVAAPLYILLGEALAVTGLGRDLFGAAHRWFTRVPGGLGASAIASSTLFGAMSGVSISSVALIGRMAVPEMLSRGYKPGFAAGSVAASGALAMLIPPSLMFILYASVTGESVASLFAGGIVPGLLLAALMIGYVVVRAKLDPNSAPRDGESFGWRERWVALGKISPALVLIALVLGSIYTGFATPTEAAAIGALLALAMTGVVYRKLGWTNLKLIFASTATVSAAMLAIVGSAFVFTQTLVVARVPETLTDFVVGLDVHPYVVLIGIMVVLLLLGCLVDAASLLLVVTPILAPAIEELGFDPLWFGVLLVVNLEMAVITPPVGLNLYTMKSVVPELDLAEIFRGIAPYLAIEFALILLMIAFPETATYLPSLIT</sequence>
<comment type="subcellular location">
    <subcellularLocation>
        <location evidence="1">Cell inner membrane</location>
        <topology evidence="1">Multi-pass membrane protein</topology>
    </subcellularLocation>
</comment>
<dbReference type="Pfam" id="PF06808">
    <property type="entry name" value="DctM"/>
    <property type="match status" value="1"/>
</dbReference>
<feature type="transmembrane region" description="Helical" evidence="7">
    <location>
        <begin position="102"/>
        <end position="130"/>
    </location>
</feature>
<evidence type="ECO:0000256" key="4">
    <source>
        <dbReference type="ARBA" id="ARBA00022692"/>
    </source>
</evidence>
<dbReference type="PANTHER" id="PTHR33362">
    <property type="entry name" value="SIALIC ACID TRAP TRANSPORTER PERMEASE PROTEIN SIAT-RELATED"/>
    <property type="match status" value="1"/>
</dbReference>
<organism evidence="9 10">
    <name type="scientific">Saccharopolyspora flava</name>
    <dbReference type="NCBI Taxonomy" id="95161"/>
    <lineage>
        <taxon>Bacteria</taxon>
        <taxon>Bacillati</taxon>
        <taxon>Actinomycetota</taxon>
        <taxon>Actinomycetes</taxon>
        <taxon>Pseudonocardiales</taxon>
        <taxon>Pseudonocardiaceae</taxon>
        <taxon>Saccharopolyspora</taxon>
    </lineage>
</organism>
<dbReference type="InterPro" id="IPR010656">
    <property type="entry name" value="DctM"/>
</dbReference>
<accession>A0A1I6SR57</accession>
<evidence type="ECO:0000259" key="8">
    <source>
        <dbReference type="Pfam" id="PF06808"/>
    </source>
</evidence>